<dbReference type="AlphaFoldDB" id="A0A0L0DCW2"/>
<feature type="region of interest" description="Disordered" evidence="1">
    <location>
        <begin position="209"/>
        <end position="229"/>
    </location>
</feature>
<organism evidence="3 4">
    <name type="scientific">Thecamonas trahens ATCC 50062</name>
    <dbReference type="NCBI Taxonomy" id="461836"/>
    <lineage>
        <taxon>Eukaryota</taxon>
        <taxon>Apusozoa</taxon>
        <taxon>Apusomonadida</taxon>
        <taxon>Apusomonadidae</taxon>
        <taxon>Thecamonas</taxon>
    </lineage>
</organism>
<feature type="compositionally biased region" description="Low complexity" evidence="1">
    <location>
        <begin position="209"/>
        <end position="222"/>
    </location>
</feature>
<proteinExistence type="predicted"/>
<gene>
    <name evidence="3" type="ORF">AMSG_11966</name>
</gene>
<evidence type="ECO:0000256" key="2">
    <source>
        <dbReference type="SAM" id="Phobius"/>
    </source>
</evidence>
<dbReference type="GeneID" id="25569881"/>
<reference evidence="3 4" key="1">
    <citation type="submission" date="2010-05" db="EMBL/GenBank/DDBJ databases">
        <title>The Genome Sequence of Thecamonas trahens ATCC 50062.</title>
        <authorList>
            <consortium name="The Broad Institute Genome Sequencing Platform"/>
            <person name="Russ C."/>
            <person name="Cuomo C."/>
            <person name="Shea T."/>
            <person name="Young S.K."/>
            <person name="Zeng Q."/>
            <person name="Koehrsen M."/>
            <person name="Haas B."/>
            <person name="Borodovsky M."/>
            <person name="Guigo R."/>
            <person name="Alvarado L."/>
            <person name="Berlin A."/>
            <person name="Bochicchio J."/>
            <person name="Borenstein D."/>
            <person name="Chapman S."/>
            <person name="Chen Z."/>
            <person name="Freedman E."/>
            <person name="Gellesch M."/>
            <person name="Goldberg J."/>
            <person name="Griggs A."/>
            <person name="Gujja S."/>
            <person name="Heilman E."/>
            <person name="Heiman D."/>
            <person name="Hepburn T."/>
            <person name="Howarth C."/>
            <person name="Jen D."/>
            <person name="Larson L."/>
            <person name="Mehta T."/>
            <person name="Park D."/>
            <person name="Pearson M."/>
            <person name="Roberts A."/>
            <person name="Saif S."/>
            <person name="Shenoy N."/>
            <person name="Sisk P."/>
            <person name="Stolte C."/>
            <person name="Sykes S."/>
            <person name="Thomson T."/>
            <person name="Walk T."/>
            <person name="White J."/>
            <person name="Yandava C."/>
            <person name="Burger G."/>
            <person name="Gray M.W."/>
            <person name="Holland P.W.H."/>
            <person name="King N."/>
            <person name="Lang F.B.F."/>
            <person name="Roger A.J."/>
            <person name="Ruiz-Trillo I."/>
            <person name="Lander E."/>
            <person name="Nusbaum C."/>
        </authorList>
    </citation>
    <scope>NUCLEOTIDE SEQUENCE [LARGE SCALE GENOMIC DNA]</scope>
    <source>
        <strain evidence="3 4">ATCC 50062</strain>
    </source>
</reference>
<sequence>MGASGFVSIVSSFAAIVLLVAALGFIPWIHMTLVFGATESSRSHVGLLSVTVPHNALFPFQVQVTLRDYVEFFQSARDSLDTNQPSLQPLVDYGGLAFAGLIASALFSGLAIVGAVFVLVVGNQAGKDTVSKATRAGVVVSLLAMLFSLGSALVWMLVAVNDISYDWAAGPWLVIGASIIQFVAFVALSSAIRGVRTGNYSPLLSLQFGSASPSRRSSGALSEDYYALR</sequence>
<dbReference type="RefSeq" id="XP_013757123.1">
    <property type="nucleotide sequence ID" value="XM_013901669.1"/>
</dbReference>
<evidence type="ECO:0000313" key="3">
    <source>
        <dbReference type="EMBL" id="KNC50169.1"/>
    </source>
</evidence>
<keyword evidence="2" id="KW-1133">Transmembrane helix</keyword>
<protein>
    <submittedName>
        <fullName evidence="3">Uncharacterized protein</fullName>
    </submittedName>
</protein>
<dbReference type="Proteomes" id="UP000054408">
    <property type="component" value="Unassembled WGS sequence"/>
</dbReference>
<feature type="transmembrane region" description="Helical" evidence="2">
    <location>
        <begin position="170"/>
        <end position="192"/>
    </location>
</feature>
<accession>A0A0L0DCW2</accession>
<keyword evidence="2" id="KW-0472">Membrane</keyword>
<feature type="transmembrane region" description="Helical" evidence="2">
    <location>
        <begin position="133"/>
        <end position="158"/>
    </location>
</feature>
<evidence type="ECO:0000256" key="1">
    <source>
        <dbReference type="SAM" id="MobiDB-lite"/>
    </source>
</evidence>
<keyword evidence="4" id="KW-1185">Reference proteome</keyword>
<name>A0A0L0DCW2_THETB</name>
<evidence type="ECO:0000313" key="4">
    <source>
        <dbReference type="Proteomes" id="UP000054408"/>
    </source>
</evidence>
<keyword evidence="2" id="KW-0812">Transmembrane</keyword>
<dbReference type="EMBL" id="GL349460">
    <property type="protein sequence ID" value="KNC50169.1"/>
    <property type="molecule type" value="Genomic_DNA"/>
</dbReference>
<feature type="transmembrane region" description="Helical" evidence="2">
    <location>
        <begin position="96"/>
        <end position="121"/>
    </location>
</feature>
<feature type="transmembrane region" description="Helical" evidence="2">
    <location>
        <begin position="7"/>
        <end position="29"/>
    </location>
</feature>